<dbReference type="Gene3D" id="1.10.10.10">
    <property type="entry name" value="Winged helix-like DNA-binding domain superfamily/Winged helix DNA-binding domain"/>
    <property type="match status" value="1"/>
</dbReference>
<dbReference type="CDD" id="cd00038">
    <property type="entry name" value="CAP_ED"/>
    <property type="match status" value="1"/>
</dbReference>
<dbReference type="PANTHER" id="PTHR24567:SF74">
    <property type="entry name" value="HTH-TYPE TRANSCRIPTIONAL REGULATOR ARCR"/>
    <property type="match status" value="1"/>
</dbReference>
<dbReference type="Proteomes" id="UP001589710">
    <property type="component" value="Unassembled WGS sequence"/>
</dbReference>
<dbReference type="PROSITE" id="PS51063">
    <property type="entry name" value="HTH_CRP_2"/>
    <property type="match status" value="1"/>
</dbReference>
<dbReference type="InterPro" id="IPR036388">
    <property type="entry name" value="WH-like_DNA-bd_sf"/>
</dbReference>
<accession>A0ABV5R3M3</accession>
<dbReference type="InterPro" id="IPR050397">
    <property type="entry name" value="Env_Response_Regulators"/>
</dbReference>
<dbReference type="RefSeq" id="WP_327242725.1">
    <property type="nucleotide sequence ID" value="NZ_BAAAXD010000053.1"/>
</dbReference>
<dbReference type="InterPro" id="IPR000595">
    <property type="entry name" value="cNMP-bd_dom"/>
</dbReference>
<proteinExistence type="predicted"/>
<dbReference type="EMBL" id="JBHMCG010000040">
    <property type="protein sequence ID" value="MFB9572443.1"/>
    <property type="molecule type" value="Genomic_DNA"/>
</dbReference>
<feature type="domain" description="HTH crp-type" evidence="5">
    <location>
        <begin position="112"/>
        <end position="185"/>
    </location>
</feature>
<keyword evidence="3" id="KW-0804">Transcription</keyword>
<evidence type="ECO:0000259" key="4">
    <source>
        <dbReference type="PROSITE" id="PS50042"/>
    </source>
</evidence>
<dbReference type="InterPro" id="IPR012318">
    <property type="entry name" value="HTH_CRP"/>
</dbReference>
<keyword evidence="2" id="KW-0238">DNA-binding</keyword>
<sequence>MRRRSNIYNSGQADSHVYFVESGRVNQMMFSPDGKVCLLSVHGPDEIFGEGCLLEPEQQATASAMKDTVLRRVPAGRFLAALGEEGLLEAFIRYLVNQMAEQQQVILGFATMDSKLRLATALLQLGRKFGRRHPQGLCISERLTQEELSEMVGTTRSRVGFFLKGFGAVGLLNFDRNGFIVVDEKRLANYVGISA</sequence>
<evidence type="ECO:0000256" key="3">
    <source>
        <dbReference type="ARBA" id="ARBA00023163"/>
    </source>
</evidence>
<comment type="caution">
    <text evidence="6">The sequence shown here is derived from an EMBL/GenBank/DDBJ whole genome shotgun (WGS) entry which is preliminary data.</text>
</comment>
<evidence type="ECO:0000259" key="5">
    <source>
        <dbReference type="PROSITE" id="PS51063"/>
    </source>
</evidence>
<gene>
    <name evidence="6" type="ORF">ACFFTL_08935</name>
</gene>
<dbReference type="SUPFAM" id="SSF51206">
    <property type="entry name" value="cAMP-binding domain-like"/>
    <property type="match status" value="1"/>
</dbReference>
<dbReference type="Pfam" id="PF00027">
    <property type="entry name" value="cNMP_binding"/>
    <property type="match status" value="1"/>
</dbReference>
<name>A0ABV5R3M3_9ACTN</name>
<dbReference type="Pfam" id="PF13545">
    <property type="entry name" value="HTH_Crp_2"/>
    <property type="match status" value="1"/>
</dbReference>
<keyword evidence="7" id="KW-1185">Reference proteome</keyword>
<feature type="domain" description="Cyclic nucleotide-binding" evidence="4">
    <location>
        <begin position="1"/>
        <end position="64"/>
    </location>
</feature>
<evidence type="ECO:0000313" key="7">
    <source>
        <dbReference type="Proteomes" id="UP001589710"/>
    </source>
</evidence>
<evidence type="ECO:0000313" key="6">
    <source>
        <dbReference type="EMBL" id="MFB9572443.1"/>
    </source>
</evidence>
<evidence type="ECO:0000256" key="1">
    <source>
        <dbReference type="ARBA" id="ARBA00023015"/>
    </source>
</evidence>
<dbReference type="PROSITE" id="PS50042">
    <property type="entry name" value="CNMP_BINDING_3"/>
    <property type="match status" value="1"/>
</dbReference>
<dbReference type="PANTHER" id="PTHR24567">
    <property type="entry name" value="CRP FAMILY TRANSCRIPTIONAL REGULATORY PROTEIN"/>
    <property type="match status" value="1"/>
</dbReference>
<keyword evidence="1" id="KW-0805">Transcription regulation</keyword>
<protein>
    <submittedName>
        <fullName evidence="6">Crp/Fnr family transcriptional regulator</fullName>
    </submittedName>
</protein>
<dbReference type="InterPro" id="IPR014710">
    <property type="entry name" value="RmlC-like_jellyroll"/>
</dbReference>
<reference evidence="6 7" key="1">
    <citation type="submission" date="2024-09" db="EMBL/GenBank/DDBJ databases">
        <authorList>
            <person name="Sun Q."/>
            <person name="Mori K."/>
        </authorList>
    </citation>
    <scope>NUCLEOTIDE SEQUENCE [LARGE SCALE GENOMIC DNA]</scope>
    <source>
        <strain evidence="6 7">JCM 3331</strain>
    </source>
</reference>
<dbReference type="InterPro" id="IPR036390">
    <property type="entry name" value="WH_DNA-bd_sf"/>
</dbReference>
<dbReference type="InterPro" id="IPR018490">
    <property type="entry name" value="cNMP-bd_dom_sf"/>
</dbReference>
<dbReference type="Gene3D" id="2.60.120.10">
    <property type="entry name" value="Jelly Rolls"/>
    <property type="match status" value="1"/>
</dbReference>
<organism evidence="6 7">
    <name type="scientific">Streptomyces yanii</name>
    <dbReference type="NCBI Taxonomy" id="78510"/>
    <lineage>
        <taxon>Bacteria</taxon>
        <taxon>Bacillati</taxon>
        <taxon>Actinomycetota</taxon>
        <taxon>Actinomycetes</taxon>
        <taxon>Kitasatosporales</taxon>
        <taxon>Streptomycetaceae</taxon>
        <taxon>Streptomyces</taxon>
    </lineage>
</organism>
<evidence type="ECO:0000256" key="2">
    <source>
        <dbReference type="ARBA" id="ARBA00023125"/>
    </source>
</evidence>
<dbReference type="SUPFAM" id="SSF46785">
    <property type="entry name" value="Winged helix' DNA-binding domain"/>
    <property type="match status" value="1"/>
</dbReference>